<gene>
    <name evidence="5 8" type="primary">prmC</name>
    <name evidence="8" type="ORF">ACFQNJ_09100</name>
</gene>
<dbReference type="Proteomes" id="UP001596495">
    <property type="component" value="Unassembled WGS sequence"/>
</dbReference>
<dbReference type="InterPro" id="IPR019874">
    <property type="entry name" value="RF_methyltr_PrmC"/>
</dbReference>
<dbReference type="CDD" id="cd02440">
    <property type="entry name" value="AdoMet_MTases"/>
    <property type="match status" value="1"/>
</dbReference>
<comment type="function">
    <text evidence="5">Methylates the class 1 translation termination release factors RF1/PrfA and RF2/PrfB on the glutamine residue of the universally conserved GGQ motif.</text>
</comment>
<evidence type="ECO:0000313" key="9">
    <source>
        <dbReference type="Proteomes" id="UP001596495"/>
    </source>
</evidence>
<name>A0ABW2R9A9_9BURK</name>
<proteinExistence type="inferred from homology"/>
<evidence type="ECO:0000256" key="2">
    <source>
        <dbReference type="ARBA" id="ARBA00022679"/>
    </source>
</evidence>
<dbReference type="InterPro" id="IPR040758">
    <property type="entry name" value="PrmC_N"/>
</dbReference>
<dbReference type="InterPro" id="IPR050320">
    <property type="entry name" value="N5-glutamine_MTase"/>
</dbReference>
<evidence type="ECO:0000256" key="5">
    <source>
        <dbReference type="HAMAP-Rule" id="MF_02126"/>
    </source>
</evidence>
<sequence length="282" mass="30809">MNENLSVGQLLVEAQARGMPRLDAQILLLTALERDPHDRAWLWAHNQDAVPPQTAIRWRDLCERWQAGEPVAYLVGHKEFYGLDLQVDPRVLIPRPDTETLVDWTLELIRAAKAPLHVIDLGTGSGAIALALASQKVPGLQVTATDASADALAVAESNARRLALAVRFCQGPWLGAVPGERFDIIVSNPPYIAEGDQHLDALRHEPSSALGSGPDGLSDIRTIVKQAPDHLRNGGWLLFEHGHDQSAEVRSLLSHAGFSQVTSHTDLAGIERCTGGQWLERR</sequence>
<evidence type="ECO:0000256" key="4">
    <source>
        <dbReference type="ARBA" id="ARBA00048391"/>
    </source>
</evidence>
<dbReference type="PANTHER" id="PTHR18895:SF74">
    <property type="entry name" value="MTRF1L RELEASE FACTOR GLUTAMINE METHYLTRANSFERASE"/>
    <property type="match status" value="1"/>
</dbReference>
<dbReference type="EC" id="2.1.1.297" evidence="5"/>
<keyword evidence="2 5" id="KW-0808">Transferase</keyword>
<dbReference type="SUPFAM" id="SSF53335">
    <property type="entry name" value="S-adenosyl-L-methionine-dependent methyltransferases"/>
    <property type="match status" value="1"/>
</dbReference>
<dbReference type="NCBIfam" id="TIGR00536">
    <property type="entry name" value="hemK_fam"/>
    <property type="match status" value="1"/>
</dbReference>
<dbReference type="RefSeq" id="WP_382256306.1">
    <property type="nucleotide sequence ID" value="NZ_JBHTBX010000005.1"/>
</dbReference>
<feature type="binding site" evidence="5">
    <location>
        <position position="146"/>
    </location>
    <ligand>
        <name>S-adenosyl-L-methionine</name>
        <dbReference type="ChEBI" id="CHEBI:59789"/>
    </ligand>
</feature>
<keyword evidence="9" id="KW-1185">Reference proteome</keyword>
<dbReference type="PANTHER" id="PTHR18895">
    <property type="entry name" value="HEMK METHYLTRANSFERASE"/>
    <property type="match status" value="1"/>
</dbReference>
<dbReference type="Gene3D" id="1.10.8.10">
    <property type="entry name" value="DNA helicase RuvA subunit, C-terminal domain"/>
    <property type="match status" value="1"/>
</dbReference>
<feature type="binding site" evidence="5">
    <location>
        <position position="188"/>
    </location>
    <ligand>
        <name>S-adenosyl-L-methionine</name>
        <dbReference type="ChEBI" id="CHEBI:59789"/>
    </ligand>
</feature>
<accession>A0ABW2R9A9</accession>
<comment type="catalytic activity">
    <reaction evidence="4 5">
        <text>L-glutaminyl-[peptide chain release factor] + S-adenosyl-L-methionine = N(5)-methyl-L-glutaminyl-[peptide chain release factor] + S-adenosyl-L-homocysteine + H(+)</text>
        <dbReference type="Rhea" id="RHEA:42896"/>
        <dbReference type="Rhea" id="RHEA-COMP:10271"/>
        <dbReference type="Rhea" id="RHEA-COMP:10272"/>
        <dbReference type="ChEBI" id="CHEBI:15378"/>
        <dbReference type="ChEBI" id="CHEBI:30011"/>
        <dbReference type="ChEBI" id="CHEBI:57856"/>
        <dbReference type="ChEBI" id="CHEBI:59789"/>
        <dbReference type="ChEBI" id="CHEBI:61891"/>
        <dbReference type="EC" id="2.1.1.297"/>
    </reaction>
</comment>
<dbReference type="InterPro" id="IPR029063">
    <property type="entry name" value="SAM-dependent_MTases_sf"/>
</dbReference>
<evidence type="ECO:0000259" key="7">
    <source>
        <dbReference type="Pfam" id="PF17827"/>
    </source>
</evidence>
<protein>
    <recommendedName>
        <fullName evidence="5">Release factor glutamine methyltransferase</fullName>
        <shortName evidence="5">RF MTase</shortName>
        <ecNumber evidence="5">2.1.1.297</ecNumber>
    </recommendedName>
    <alternativeName>
        <fullName evidence="5">N5-glutamine methyltransferase PrmC</fullName>
    </alternativeName>
    <alternativeName>
        <fullName evidence="5">Protein-(glutamine-N5) MTase PrmC</fullName>
    </alternativeName>
    <alternativeName>
        <fullName evidence="5">Protein-glutamine N-methyltransferase PrmC</fullName>
    </alternativeName>
</protein>
<dbReference type="PROSITE" id="PS00092">
    <property type="entry name" value="N6_MTASE"/>
    <property type="match status" value="1"/>
</dbReference>
<evidence type="ECO:0000256" key="3">
    <source>
        <dbReference type="ARBA" id="ARBA00022691"/>
    </source>
</evidence>
<dbReference type="HAMAP" id="MF_02126">
    <property type="entry name" value="RF_methyltr_PrmC"/>
    <property type="match status" value="1"/>
</dbReference>
<feature type="binding site" evidence="5">
    <location>
        <begin position="188"/>
        <end position="191"/>
    </location>
    <ligand>
        <name>substrate</name>
    </ligand>
</feature>
<comment type="caution">
    <text evidence="8">The sequence shown here is derived from an EMBL/GenBank/DDBJ whole genome shotgun (WGS) entry which is preliminary data.</text>
</comment>
<dbReference type="NCBIfam" id="TIGR03534">
    <property type="entry name" value="RF_mod_PrmC"/>
    <property type="match status" value="1"/>
</dbReference>
<evidence type="ECO:0000256" key="1">
    <source>
        <dbReference type="ARBA" id="ARBA00022603"/>
    </source>
</evidence>
<dbReference type="EMBL" id="JBHTBX010000005">
    <property type="protein sequence ID" value="MFC7434667.1"/>
    <property type="molecule type" value="Genomic_DNA"/>
</dbReference>
<dbReference type="GO" id="GO:0032259">
    <property type="term" value="P:methylation"/>
    <property type="evidence" value="ECO:0007669"/>
    <property type="project" value="UniProtKB-KW"/>
</dbReference>
<dbReference type="GO" id="GO:0102559">
    <property type="term" value="F:peptide chain release factor N(5)-glutamine methyltransferase activity"/>
    <property type="evidence" value="ECO:0007669"/>
    <property type="project" value="UniProtKB-EC"/>
</dbReference>
<dbReference type="Pfam" id="PF05175">
    <property type="entry name" value="MTS"/>
    <property type="match status" value="1"/>
</dbReference>
<organism evidence="8 9">
    <name type="scientific">Hydrogenophaga bisanensis</name>
    <dbReference type="NCBI Taxonomy" id="439611"/>
    <lineage>
        <taxon>Bacteria</taxon>
        <taxon>Pseudomonadati</taxon>
        <taxon>Pseudomonadota</taxon>
        <taxon>Betaproteobacteria</taxon>
        <taxon>Burkholderiales</taxon>
        <taxon>Comamonadaceae</taxon>
        <taxon>Hydrogenophaga</taxon>
    </lineage>
</organism>
<keyword evidence="1 5" id="KW-0489">Methyltransferase</keyword>
<dbReference type="InterPro" id="IPR004556">
    <property type="entry name" value="HemK-like"/>
</dbReference>
<dbReference type="Pfam" id="PF17827">
    <property type="entry name" value="PrmC_N"/>
    <property type="match status" value="1"/>
</dbReference>
<evidence type="ECO:0000313" key="8">
    <source>
        <dbReference type="EMBL" id="MFC7434667.1"/>
    </source>
</evidence>
<feature type="binding site" evidence="5">
    <location>
        <position position="173"/>
    </location>
    <ligand>
        <name>S-adenosyl-L-methionine</name>
        <dbReference type="ChEBI" id="CHEBI:59789"/>
    </ligand>
</feature>
<dbReference type="InterPro" id="IPR007848">
    <property type="entry name" value="Small_mtfrase_dom"/>
</dbReference>
<evidence type="ECO:0000259" key="6">
    <source>
        <dbReference type="Pfam" id="PF05175"/>
    </source>
</evidence>
<feature type="domain" description="Release factor glutamine methyltransferase N-terminal" evidence="7">
    <location>
        <begin position="15"/>
        <end position="76"/>
    </location>
</feature>
<comment type="similarity">
    <text evidence="5">Belongs to the protein N5-glutamine methyltransferase family. PrmC subfamily.</text>
</comment>
<reference evidence="9" key="1">
    <citation type="journal article" date="2019" name="Int. J. Syst. Evol. Microbiol.">
        <title>The Global Catalogue of Microorganisms (GCM) 10K type strain sequencing project: providing services to taxonomists for standard genome sequencing and annotation.</title>
        <authorList>
            <consortium name="The Broad Institute Genomics Platform"/>
            <consortium name="The Broad Institute Genome Sequencing Center for Infectious Disease"/>
            <person name="Wu L."/>
            <person name="Ma J."/>
        </authorList>
    </citation>
    <scope>NUCLEOTIDE SEQUENCE [LARGE SCALE GENOMIC DNA]</scope>
    <source>
        <strain evidence="9">CCUG 54518</strain>
    </source>
</reference>
<dbReference type="InterPro" id="IPR002052">
    <property type="entry name" value="DNA_methylase_N6_adenine_CS"/>
</dbReference>
<keyword evidence="3 5" id="KW-0949">S-adenosyl-L-methionine</keyword>
<feature type="domain" description="Methyltransferase small" evidence="6">
    <location>
        <begin position="116"/>
        <end position="201"/>
    </location>
</feature>
<dbReference type="Gene3D" id="3.40.50.150">
    <property type="entry name" value="Vaccinia Virus protein VP39"/>
    <property type="match status" value="1"/>
</dbReference>
<feature type="binding site" evidence="5">
    <location>
        <begin position="122"/>
        <end position="126"/>
    </location>
    <ligand>
        <name>S-adenosyl-L-methionine</name>
        <dbReference type="ChEBI" id="CHEBI:59789"/>
    </ligand>
</feature>